<accession>A0A1T0CU78</accession>
<proteinExistence type="predicted"/>
<evidence type="ECO:0000313" key="1">
    <source>
        <dbReference type="EMBL" id="OOS25914.1"/>
    </source>
</evidence>
<comment type="caution">
    <text evidence="1">The sequence shown here is derived from an EMBL/GenBank/DDBJ whole genome shotgun (WGS) entry which is preliminary data.</text>
</comment>
<name>A0A1T0CU78_9GAMM</name>
<keyword evidence="2" id="KW-1185">Reference proteome</keyword>
<sequence>MKYGCLAIAISVVLAGCATTQNVKPEDEAKIRQKQSNYEKNAFKVKHQNQLATNTGGIELILRDRVPATEPNLTIVQRRRTAALSALVTVGVLATGGTYAPQGFSKDELKGKVLEPTFPNPILDVAKPAFENWLIAHHDGLAPAHQPLTKVTVTAQRFALIYPKLVGKESYELNNELYVTFQNSWNNDKAYGYLCDIKSAPKTLEQWQANNYAAVSQAVADNTQTCLKELEGQAGKIYQHLSK</sequence>
<evidence type="ECO:0008006" key="3">
    <source>
        <dbReference type="Google" id="ProtNLM"/>
    </source>
</evidence>
<gene>
    <name evidence="1" type="ORF">B0680_00675</name>
</gene>
<protein>
    <recommendedName>
        <fullName evidence="3">Lipoprotein</fullName>
    </recommendedName>
</protein>
<reference evidence="1 2" key="1">
    <citation type="submission" date="2017-02" db="EMBL/GenBank/DDBJ databases">
        <title>Draft genome sequence of Moraxella pluranimalium CCUG 54913T type strain.</title>
        <authorList>
            <person name="Salva-Serra F."/>
            <person name="Engstrom-Jakobsson H."/>
            <person name="Thorell K."/>
            <person name="Jaen-Luchoro D."/>
            <person name="Gonzales-Siles L."/>
            <person name="Karlsson R."/>
            <person name="Yazdan S."/>
            <person name="Boulund F."/>
            <person name="Johnning A."/>
            <person name="Engstrand L."/>
            <person name="Kristiansson E."/>
            <person name="Moore E."/>
        </authorList>
    </citation>
    <scope>NUCLEOTIDE SEQUENCE [LARGE SCALE GENOMIC DNA]</scope>
    <source>
        <strain evidence="1 2">CCUG 54913</strain>
    </source>
</reference>
<dbReference type="Proteomes" id="UP000189800">
    <property type="component" value="Unassembled WGS sequence"/>
</dbReference>
<evidence type="ECO:0000313" key="2">
    <source>
        <dbReference type="Proteomes" id="UP000189800"/>
    </source>
</evidence>
<organism evidence="1 2">
    <name type="scientific">Moraxella pluranimalium</name>
    <dbReference type="NCBI Taxonomy" id="470453"/>
    <lineage>
        <taxon>Bacteria</taxon>
        <taxon>Pseudomonadati</taxon>
        <taxon>Pseudomonadota</taxon>
        <taxon>Gammaproteobacteria</taxon>
        <taxon>Moraxellales</taxon>
        <taxon>Moraxellaceae</taxon>
        <taxon>Moraxella</taxon>
    </lineage>
</organism>
<dbReference type="EMBL" id="MUYU01000005">
    <property type="protein sequence ID" value="OOS25914.1"/>
    <property type="molecule type" value="Genomic_DNA"/>
</dbReference>
<dbReference type="PROSITE" id="PS51257">
    <property type="entry name" value="PROKAR_LIPOPROTEIN"/>
    <property type="match status" value="1"/>
</dbReference>
<dbReference type="AlphaFoldDB" id="A0A1T0CU78"/>